<accession>A0A4S2LHF4</accession>
<dbReference type="EMBL" id="SJOL01008459">
    <property type="protein sequence ID" value="TGZ60279.1"/>
    <property type="molecule type" value="Genomic_DNA"/>
</dbReference>
<feature type="region of interest" description="Disordered" evidence="1">
    <location>
        <begin position="39"/>
        <end position="138"/>
    </location>
</feature>
<protein>
    <submittedName>
        <fullName evidence="2">Uncharacterized protein</fullName>
    </submittedName>
</protein>
<feature type="compositionally biased region" description="Polar residues" evidence="1">
    <location>
        <begin position="90"/>
        <end position="101"/>
    </location>
</feature>
<feature type="compositionally biased region" description="Polar residues" evidence="1">
    <location>
        <begin position="1"/>
        <end position="13"/>
    </location>
</feature>
<feature type="compositionally biased region" description="Polar residues" evidence="1">
    <location>
        <begin position="59"/>
        <end position="74"/>
    </location>
</feature>
<evidence type="ECO:0000256" key="1">
    <source>
        <dbReference type="SAM" id="MobiDB-lite"/>
    </source>
</evidence>
<sequence length="184" mass="20679">MEQERNTFNSTLRPPSPNYSKMFDYGSWDPMWKPLEVGEKPKNTAAKETHVSPTDLDRTSQLVHQQTTKNCSMTSRKRKNQWRKWRKSTSRCSVASTPISEKQSRLSKKTKSNGIGKHKSSGSGANQGLAKAKRPWKCAKEKDTTGRIAQNGGICMTEKRLWLLMILQAVGQFLSACTCLTGTP</sequence>
<reference evidence="2 3" key="1">
    <citation type="journal article" date="2019" name="BMC Genomics">
        <title>New insights from Opisthorchis felineus genome: update on genomics of the epidemiologically important liver flukes.</title>
        <authorList>
            <person name="Ershov N.I."/>
            <person name="Mordvinov V.A."/>
            <person name="Prokhortchouk E.B."/>
            <person name="Pakharukova M.Y."/>
            <person name="Gunbin K.V."/>
            <person name="Ustyantsev K."/>
            <person name="Genaev M.A."/>
            <person name="Blinov A.G."/>
            <person name="Mazur A."/>
            <person name="Boulygina E."/>
            <person name="Tsygankova S."/>
            <person name="Khrameeva E."/>
            <person name="Chekanov N."/>
            <person name="Fan G."/>
            <person name="Xiao A."/>
            <person name="Zhang H."/>
            <person name="Xu X."/>
            <person name="Yang H."/>
            <person name="Solovyev V."/>
            <person name="Lee S.M."/>
            <person name="Liu X."/>
            <person name="Afonnikov D.A."/>
            <person name="Skryabin K.G."/>
        </authorList>
    </citation>
    <scope>NUCLEOTIDE SEQUENCE [LARGE SCALE GENOMIC DNA]</scope>
    <source>
        <strain evidence="2">AK-0245</strain>
        <tissue evidence="2">Whole organism</tissue>
    </source>
</reference>
<dbReference type="AlphaFoldDB" id="A0A4S2LHF4"/>
<keyword evidence="3" id="KW-1185">Reference proteome</keyword>
<feature type="region of interest" description="Disordered" evidence="1">
    <location>
        <begin position="1"/>
        <end position="20"/>
    </location>
</feature>
<comment type="caution">
    <text evidence="2">The sequence shown here is derived from an EMBL/GenBank/DDBJ whole genome shotgun (WGS) entry which is preliminary data.</text>
</comment>
<evidence type="ECO:0000313" key="2">
    <source>
        <dbReference type="EMBL" id="TGZ60279.1"/>
    </source>
</evidence>
<name>A0A4S2LHF4_OPIFE</name>
<feature type="compositionally biased region" description="Basic residues" evidence="1">
    <location>
        <begin position="75"/>
        <end position="89"/>
    </location>
</feature>
<evidence type="ECO:0000313" key="3">
    <source>
        <dbReference type="Proteomes" id="UP000308267"/>
    </source>
</evidence>
<feature type="compositionally biased region" description="Basic residues" evidence="1">
    <location>
        <begin position="105"/>
        <end position="120"/>
    </location>
</feature>
<gene>
    <name evidence="2" type="ORF">CRM22_008622</name>
</gene>
<proteinExistence type="predicted"/>
<dbReference type="Proteomes" id="UP000308267">
    <property type="component" value="Unassembled WGS sequence"/>
</dbReference>
<feature type="compositionally biased region" description="Basic and acidic residues" evidence="1">
    <location>
        <begin position="39"/>
        <end position="58"/>
    </location>
</feature>
<organism evidence="2 3">
    <name type="scientific">Opisthorchis felineus</name>
    <dbReference type="NCBI Taxonomy" id="147828"/>
    <lineage>
        <taxon>Eukaryota</taxon>
        <taxon>Metazoa</taxon>
        <taxon>Spiralia</taxon>
        <taxon>Lophotrochozoa</taxon>
        <taxon>Platyhelminthes</taxon>
        <taxon>Trematoda</taxon>
        <taxon>Digenea</taxon>
        <taxon>Opisthorchiida</taxon>
        <taxon>Opisthorchiata</taxon>
        <taxon>Opisthorchiidae</taxon>
        <taxon>Opisthorchis</taxon>
    </lineage>
</organism>